<evidence type="ECO:0000313" key="2">
    <source>
        <dbReference type="EMBL" id="REC98892.1"/>
    </source>
</evidence>
<evidence type="ECO:0000256" key="1">
    <source>
        <dbReference type="SAM" id="MobiDB-lite"/>
    </source>
</evidence>
<accession>A0A3D9E738</accession>
<proteinExistence type="predicted"/>
<dbReference type="Proteomes" id="UP000256988">
    <property type="component" value="Unassembled WGS sequence"/>
</dbReference>
<dbReference type="EMBL" id="QRDL01000011">
    <property type="protein sequence ID" value="REC98892.1"/>
    <property type="molecule type" value="Genomic_DNA"/>
</dbReference>
<comment type="caution">
    <text evidence="2">The sequence shown here is derived from an EMBL/GenBank/DDBJ whole genome shotgun (WGS) entry which is preliminary data.</text>
</comment>
<feature type="region of interest" description="Disordered" evidence="1">
    <location>
        <begin position="49"/>
        <end position="70"/>
    </location>
</feature>
<sequence length="70" mass="8006">MAINEGDYHTRILLLQYLNISMVMDQARADPAVLAKLIARLESRGEDNLTPQEKDLLQWGRSTEHIQGKE</sequence>
<reference evidence="2 3" key="1">
    <citation type="submission" date="2018-07" db="EMBL/GenBank/DDBJ databases">
        <title>Genome sequencing of rice bacterial endophytes.</title>
        <authorList>
            <person name="Venturi V."/>
        </authorList>
    </citation>
    <scope>NUCLEOTIDE SEQUENCE [LARGE SCALE GENOMIC DNA]</scope>
    <source>
        <strain evidence="2 3">AG1002</strain>
    </source>
</reference>
<name>A0A3D9E738_ECTOL</name>
<organism evidence="2 3">
    <name type="scientific">Ectopseudomonas oleovorans</name>
    <name type="common">Pseudomonas oleovorans</name>
    <dbReference type="NCBI Taxonomy" id="301"/>
    <lineage>
        <taxon>Bacteria</taxon>
        <taxon>Pseudomonadati</taxon>
        <taxon>Pseudomonadota</taxon>
        <taxon>Gammaproteobacteria</taxon>
        <taxon>Pseudomonadales</taxon>
        <taxon>Pseudomonadaceae</taxon>
        <taxon>Ectopseudomonas</taxon>
    </lineage>
</organism>
<protein>
    <submittedName>
        <fullName evidence="2">Uncharacterized protein</fullName>
    </submittedName>
</protein>
<evidence type="ECO:0000313" key="3">
    <source>
        <dbReference type="Proteomes" id="UP000256988"/>
    </source>
</evidence>
<dbReference type="AlphaFoldDB" id="A0A3D9E738"/>
<gene>
    <name evidence="2" type="ORF">DFO60_4845</name>
</gene>